<dbReference type="EMBL" id="JAGMUV010000016">
    <property type="protein sequence ID" value="KAH7132686.1"/>
    <property type="molecule type" value="Genomic_DNA"/>
</dbReference>
<keyword evidence="2" id="KW-1185">Reference proteome</keyword>
<gene>
    <name evidence="1" type="ORF">EDB81DRAFT_112589</name>
</gene>
<organism evidence="1 2">
    <name type="scientific">Dactylonectria macrodidyma</name>
    <dbReference type="NCBI Taxonomy" id="307937"/>
    <lineage>
        <taxon>Eukaryota</taxon>
        <taxon>Fungi</taxon>
        <taxon>Dikarya</taxon>
        <taxon>Ascomycota</taxon>
        <taxon>Pezizomycotina</taxon>
        <taxon>Sordariomycetes</taxon>
        <taxon>Hypocreomycetidae</taxon>
        <taxon>Hypocreales</taxon>
        <taxon>Nectriaceae</taxon>
        <taxon>Dactylonectria</taxon>
    </lineage>
</organism>
<protein>
    <submittedName>
        <fullName evidence="1">Uncharacterized protein</fullName>
    </submittedName>
</protein>
<name>A0A9P9E9Y0_9HYPO</name>
<sequence length="173" mass="18691">MSPSDDGFVGYIRGALTEPHSSWVTRASSERVYRREYKRCVSFWLRLWRLPHTTARSITRRGFSLGQAAAALTKRGVARKEGKPGTLATCRKAIFSRGLRGRCPATNVPVVAAALQPPLHSGPPHGVQGSEGVEVCDPRPPPVVGGEAGGRMTVLWACLSCYKSRGSSVFVLS</sequence>
<reference evidence="1" key="1">
    <citation type="journal article" date="2021" name="Nat. Commun.">
        <title>Genetic determinants of endophytism in the Arabidopsis root mycobiome.</title>
        <authorList>
            <person name="Mesny F."/>
            <person name="Miyauchi S."/>
            <person name="Thiergart T."/>
            <person name="Pickel B."/>
            <person name="Atanasova L."/>
            <person name="Karlsson M."/>
            <person name="Huettel B."/>
            <person name="Barry K.W."/>
            <person name="Haridas S."/>
            <person name="Chen C."/>
            <person name="Bauer D."/>
            <person name="Andreopoulos W."/>
            <person name="Pangilinan J."/>
            <person name="LaButti K."/>
            <person name="Riley R."/>
            <person name="Lipzen A."/>
            <person name="Clum A."/>
            <person name="Drula E."/>
            <person name="Henrissat B."/>
            <person name="Kohler A."/>
            <person name="Grigoriev I.V."/>
            <person name="Martin F.M."/>
            <person name="Hacquard S."/>
        </authorList>
    </citation>
    <scope>NUCLEOTIDE SEQUENCE</scope>
    <source>
        <strain evidence="1">MPI-CAGE-AT-0147</strain>
    </source>
</reference>
<comment type="caution">
    <text evidence="1">The sequence shown here is derived from an EMBL/GenBank/DDBJ whole genome shotgun (WGS) entry which is preliminary data.</text>
</comment>
<accession>A0A9P9E9Y0</accession>
<evidence type="ECO:0000313" key="1">
    <source>
        <dbReference type="EMBL" id="KAH7132686.1"/>
    </source>
</evidence>
<evidence type="ECO:0000313" key="2">
    <source>
        <dbReference type="Proteomes" id="UP000738349"/>
    </source>
</evidence>
<dbReference type="AlphaFoldDB" id="A0A9P9E9Y0"/>
<dbReference type="Proteomes" id="UP000738349">
    <property type="component" value="Unassembled WGS sequence"/>
</dbReference>
<proteinExistence type="predicted"/>